<evidence type="ECO:0000259" key="2">
    <source>
        <dbReference type="Pfam" id="PF12697"/>
    </source>
</evidence>
<feature type="compositionally biased region" description="Basic and acidic residues" evidence="1">
    <location>
        <begin position="400"/>
        <end position="413"/>
    </location>
</feature>
<reference evidence="3 4" key="1">
    <citation type="submission" date="2016-11" db="EMBL/GenBank/DDBJ databases">
        <title>Complete genome sequence of Streptomyces niveus SCSIO 3406.</title>
        <authorList>
            <person name="Zhu Q."/>
            <person name="Cheng W."/>
            <person name="Song Y."/>
            <person name="Li Q."/>
            <person name="Ju J."/>
        </authorList>
    </citation>
    <scope>NUCLEOTIDE SEQUENCE [LARGE SCALE GENOMIC DNA]</scope>
    <source>
        <strain evidence="3 4">SCSIO 3406</strain>
    </source>
</reference>
<dbReference type="Pfam" id="PF12697">
    <property type="entry name" value="Abhydrolase_6"/>
    <property type="match status" value="1"/>
</dbReference>
<keyword evidence="3" id="KW-0378">Hydrolase</keyword>
<dbReference type="SUPFAM" id="SSF53474">
    <property type="entry name" value="alpha/beta-Hydrolases"/>
    <property type="match status" value="1"/>
</dbReference>
<evidence type="ECO:0000313" key="4">
    <source>
        <dbReference type="Proteomes" id="UP000189677"/>
    </source>
</evidence>
<dbReference type="InterPro" id="IPR000073">
    <property type="entry name" value="AB_hydrolase_1"/>
</dbReference>
<dbReference type="GO" id="GO:0016020">
    <property type="term" value="C:membrane"/>
    <property type="evidence" value="ECO:0007669"/>
    <property type="project" value="TreeGrafter"/>
</dbReference>
<keyword evidence="4" id="KW-1185">Reference proteome</keyword>
<dbReference type="GO" id="GO:0016787">
    <property type="term" value="F:hydrolase activity"/>
    <property type="evidence" value="ECO:0007669"/>
    <property type="project" value="UniProtKB-KW"/>
</dbReference>
<name>A0A1U9R3S0_STRNV</name>
<feature type="region of interest" description="Disordered" evidence="1">
    <location>
        <begin position="392"/>
        <end position="413"/>
    </location>
</feature>
<proteinExistence type="predicted"/>
<dbReference type="PANTHER" id="PTHR43798">
    <property type="entry name" value="MONOACYLGLYCEROL LIPASE"/>
    <property type="match status" value="1"/>
</dbReference>
<accession>A0A1U9R3S0</accession>
<dbReference type="InterPro" id="IPR029058">
    <property type="entry name" value="AB_hydrolase_fold"/>
</dbReference>
<dbReference type="EMBL" id="CP018047">
    <property type="protein sequence ID" value="AQU70555.1"/>
    <property type="molecule type" value="Genomic_DNA"/>
</dbReference>
<protein>
    <submittedName>
        <fullName evidence="3">Alpha/beta hydrolase</fullName>
    </submittedName>
</protein>
<dbReference type="Proteomes" id="UP000189677">
    <property type="component" value="Chromosome"/>
</dbReference>
<dbReference type="PANTHER" id="PTHR43798:SF33">
    <property type="entry name" value="HYDROLASE, PUTATIVE (AFU_ORTHOLOGUE AFUA_2G14860)-RELATED"/>
    <property type="match status" value="1"/>
</dbReference>
<dbReference type="AlphaFoldDB" id="A0A1U9R3S0"/>
<feature type="domain" description="AB hydrolase-1" evidence="2">
    <location>
        <begin position="129"/>
        <end position="372"/>
    </location>
</feature>
<sequence length="413" mass="45248">MECLFPVVYLAGGRLTRPMIAAAGSFHVANAFVMGLGRFMTAFPAMHPMVAYTTAPKSLPVVADRDDRMVKTALVLLAGGVTAAGVMATQRRARAVAGWPTSRTVTTRYGNVLTYDTGGQDDPDRPVLVFNHGLASTTEHFAWMVERLAFDLGYASVTYSRAGYGPSRRLRETPYTVQESVDDLEDLIRGALPEDRKVVLVGHSLGAEMNRRAVRQLGDRVAGVVYLDPTHPAQLVRSDKQRKGSEIFTESLMLMSRWTKLGTGALLGRPDWVNDLPAAYRKKVMAHYADSRLWAAAAQEWEAVREELENYTGTLEPVPVPGLVVAAQLTVDTDPEQLLMYHDIARSHESADQHGEVVVVERGGHDSILTDPRHTRTSTELVAEFVRNHCTPATPAAVQKSDENPSGKVGDTK</sequence>
<evidence type="ECO:0000313" key="3">
    <source>
        <dbReference type="EMBL" id="AQU70555.1"/>
    </source>
</evidence>
<evidence type="ECO:0000256" key="1">
    <source>
        <dbReference type="SAM" id="MobiDB-lite"/>
    </source>
</evidence>
<organism evidence="3 4">
    <name type="scientific">Streptomyces niveus</name>
    <name type="common">Streptomyces spheroides</name>
    <dbReference type="NCBI Taxonomy" id="193462"/>
    <lineage>
        <taxon>Bacteria</taxon>
        <taxon>Bacillati</taxon>
        <taxon>Actinomycetota</taxon>
        <taxon>Actinomycetes</taxon>
        <taxon>Kitasatosporales</taxon>
        <taxon>Streptomycetaceae</taxon>
        <taxon>Streptomyces</taxon>
    </lineage>
</organism>
<gene>
    <name evidence="3" type="ORF">BBN63_01235</name>
</gene>
<dbReference type="Gene3D" id="3.40.50.1820">
    <property type="entry name" value="alpha/beta hydrolase"/>
    <property type="match status" value="1"/>
</dbReference>
<dbReference type="KEGG" id="snw:BBN63_01235"/>
<dbReference type="InterPro" id="IPR050266">
    <property type="entry name" value="AB_hydrolase_sf"/>
</dbReference>